<feature type="domain" description="SGNH" evidence="1">
    <location>
        <begin position="29"/>
        <end position="73"/>
    </location>
</feature>
<evidence type="ECO:0000259" key="1">
    <source>
        <dbReference type="Pfam" id="PF19040"/>
    </source>
</evidence>
<dbReference type="InterPro" id="IPR043968">
    <property type="entry name" value="SGNH"/>
</dbReference>
<dbReference type="Pfam" id="PF19040">
    <property type="entry name" value="SGNH"/>
    <property type="match status" value="1"/>
</dbReference>
<organism evidence="2 3">
    <name type="scientific">Ditylenchus dipsaci</name>
    <dbReference type="NCBI Taxonomy" id="166011"/>
    <lineage>
        <taxon>Eukaryota</taxon>
        <taxon>Metazoa</taxon>
        <taxon>Ecdysozoa</taxon>
        <taxon>Nematoda</taxon>
        <taxon>Chromadorea</taxon>
        <taxon>Rhabditida</taxon>
        <taxon>Tylenchina</taxon>
        <taxon>Tylenchomorpha</taxon>
        <taxon>Sphaerularioidea</taxon>
        <taxon>Anguinidae</taxon>
        <taxon>Anguininae</taxon>
        <taxon>Ditylenchus</taxon>
    </lineage>
</organism>
<protein>
    <submittedName>
        <fullName evidence="3">SGNH domain-containing protein</fullName>
    </submittedName>
</protein>
<dbReference type="AlphaFoldDB" id="A0A915DG41"/>
<proteinExistence type="predicted"/>
<accession>A0A915DG41</accession>
<dbReference type="WBParaSite" id="jg19534">
    <property type="protein sequence ID" value="jg19534"/>
    <property type="gene ID" value="jg19534"/>
</dbReference>
<evidence type="ECO:0000313" key="2">
    <source>
        <dbReference type="Proteomes" id="UP000887574"/>
    </source>
</evidence>
<evidence type="ECO:0000313" key="3">
    <source>
        <dbReference type="WBParaSite" id="jg19534"/>
    </source>
</evidence>
<keyword evidence="2" id="KW-1185">Reference proteome</keyword>
<sequence>MLNYVNYLQYNPSSHPVVTAVLAHYAVGTGESDMLLVGNSHAEMITPQLAKSFASKHKTLNVFSPPGCLPIQVSYHGRIGIDGTLKHARITHWRCRRSFQS</sequence>
<dbReference type="Proteomes" id="UP000887574">
    <property type="component" value="Unplaced"/>
</dbReference>
<name>A0A915DG41_9BILA</name>
<reference evidence="3" key="1">
    <citation type="submission" date="2022-11" db="UniProtKB">
        <authorList>
            <consortium name="WormBaseParasite"/>
        </authorList>
    </citation>
    <scope>IDENTIFICATION</scope>
</reference>